<dbReference type="GO" id="GO:0017136">
    <property type="term" value="F:histone deacetylase activity, NAD-dependent"/>
    <property type="evidence" value="ECO:0007669"/>
    <property type="project" value="TreeGrafter"/>
</dbReference>
<feature type="binding site" evidence="3">
    <location>
        <position position="175"/>
    </location>
    <ligand>
        <name>Zn(2+)</name>
        <dbReference type="ChEBI" id="CHEBI:29105"/>
    </ligand>
</feature>
<keyword evidence="3" id="KW-0479">Metal-binding</keyword>
<dbReference type="Gene3D" id="3.30.1600.10">
    <property type="entry name" value="SIR2/SIRT2 'Small Domain"/>
    <property type="match status" value="1"/>
</dbReference>
<evidence type="ECO:0000259" key="4">
    <source>
        <dbReference type="PROSITE" id="PS50305"/>
    </source>
</evidence>
<evidence type="ECO:0000313" key="5">
    <source>
        <dbReference type="EMBL" id="KAF4724167.1"/>
    </source>
</evidence>
<feature type="active site" description="Proton acceptor" evidence="3">
    <location>
        <position position="164"/>
    </location>
</feature>
<sequence>CWAELPIHRQNVFGSRANVNLEGLVNKWQDTLKGKLSGEDACGKKIIVMAGAGISVSAGIPDFRTPGSGLYYNLQSYKLGRPEDMFSMEFFKKNPYPFYHFAKHLWPTGQHRPTPTHYFVRLLQEKGLLHRMYTQNIDGLERLAGRALADNSSQVKDDNLVEAHGTFSTASCIKCRAVADPIQVRDAILAGNVPVICDACSASMSADPAKGFQD</sequence>
<dbReference type="GO" id="GO:0046872">
    <property type="term" value="F:metal ion binding"/>
    <property type="evidence" value="ECO:0007669"/>
    <property type="project" value="UniProtKB-KW"/>
</dbReference>
<keyword evidence="1" id="KW-0808">Transferase</keyword>
<dbReference type="InterPro" id="IPR026591">
    <property type="entry name" value="Sirtuin_cat_small_dom_sf"/>
</dbReference>
<dbReference type="Pfam" id="PF02146">
    <property type="entry name" value="SIR2"/>
    <property type="match status" value="1"/>
</dbReference>
<dbReference type="InterPro" id="IPR050134">
    <property type="entry name" value="NAD-dep_sirtuin_deacylases"/>
</dbReference>
<evidence type="ECO:0000256" key="1">
    <source>
        <dbReference type="ARBA" id="ARBA00022679"/>
    </source>
</evidence>
<feature type="binding site" evidence="3">
    <location>
        <position position="197"/>
    </location>
    <ligand>
        <name>Zn(2+)</name>
        <dbReference type="ChEBI" id="CHEBI:29105"/>
    </ligand>
</feature>
<keyword evidence="2" id="KW-0520">NAD</keyword>
<dbReference type="SUPFAM" id="SSF52467">
    <property type="entry name" value="DHS-like NAD/FAD-binding domain"/>
    <property type="match status" value="1"/>
</dbReference>
<evidence type="ECO:0000256" key="3">
    <source>
        <dbReference type="PROSITE-ProRule" id="PRU00236"/>
    </source>
</evidence>
<dbReference type="GO" id="GO:0005634">
    <property type="term" value="C:nucleus"/>
    <property type="evidence" value="ECO:0007669"/>
    <property type="project" value="TreeGrafter"/>
</dbReference>
<dbReference type="Gene3D" id="3.40.50.1220">
    <property type="entry name" value="TPP-binding domain"/>
    <property type="match status" value="1"/>
</dbReference>
<organism evidence="5 6">
    <name type="scientific">Perkinsus olseni</name>
    <name type="common">Perkinsus atlanticus</name>
    <dbReference type="NCBI Taxonomy" id="32597"/>
    <lineage>
        <taxon>Eukaryota</taxon>
        <taxon>Sar</taxon>
        <taxon>Alveolata</taxon>
        <taxon>Perkinsozoa</taxon>
        <taxon>Perkinsea</taxon>
        <taxon>Perkinsida</taxon>
        <taxon>Perkinsidae</taxon>
        <taxon>Perkinsus</taxon>
    </lineage>
</organism>
<comment type="caution">
    <text evidence="5">The sequence shown here is derived from an EMBL/GenBank/DDBJ whole genome shotgun (WGS) entry which is preliminary data.</text>
</comment>
<dbReference type="InterPro" id="IPR003000">
    <property type="entry name" value="Sirtuin"/>
</dbReference>
<reference evidence="5 6" key="1">
    <citation type="submission" date="2020-04" db="EMBL/GenBank/DDBJ databases">
        <title>Perkinsus olseni comparative genomics.</title>
        <authorList>
            <person name="Bogema D.R."/>
        </authorList>
    </citation>
    <scope>NUCLEOTIDE SEQUENCE [LARGE SCALE GENOMIC DNA]</scope>
    <source>
        <strain evidence="5 6">ATCC PRA-207</strain>
    </source>
</reference>
<feature type="binding site" evidence="3">
    <location>
        <position position="172"/>
    </location>
    <ligand>
        <name>Zn(2+)</name>
        <dbReference type="ChEBI" id="CHEBI:29105"/>
    </ligand>
</feature>
<feature type="non-terminal residue" evidence="5">
    <location>
        <position position="214"/>
    </location>
</feature>
<dbReference type="InterPro" id="IPR029035">
    <property type="entry name" value="DHS-like_NAD/FAD-binding_dom"/>
</dbReference>
<feature type="binding site" evidence="3">
    <location>
        <position position="200"/>
    </location>
    <ligand>
        <name>Zn(2+)</name>
        <dbReference type="ChEBI" id="CHEBI:29105"/>
    </ligand>
</feature>
<keyword evidence="3" id="KW-0862">Zinc</keyword>
<gene>
    <name evidence="5" type="primary">HST2_3</name>
    <name evidence="5" type="ORF">FOZ63_014511</name>
</gene>
<dbReference type="Proteomes" id="UP000553632">
    <property type="component" value="Unassembled WGS sequence"/>
</dbReference>
<dbReference type="PROSITE" id="PS50305">
    <property type="entry name" value="SIRTUIN"/>
    <property type="match status" value="1"/>
</dbReference>
<dbReference type="EMBL" id="JABANO010023050">
    <property type="protein sequence ID" value="KAF4724167.1"/>
    <property type="molecule type" value="Genomic_DNA"/>
</dbReference>
<accession>A0A7J6RU45</accession>
<keyword evidence="6" id="KW-1185">Reference proteome</keyword>
<evidence type="ECO:0000313" key="6">
    <source>
        <dbReference type="Proteomes" id="UP000553632"/>
    </source>
</evidence>
<feature type="domain" description="Deacetylase sirtuin-type" evidence="4">
    <location>
        <begin position="21"/>
        <end position="214"/>
    </location>
</feature>
<protein>
    <submittedName>
        <fullName evidence="5">Sir2 histone deacetylase Hst2</fullName>
    </submittedName>
</protein>
<dbReference type="PANTHER" id="PTHR11085">
    <property type="entry name" value="NAD-DEPENDENT PROTEIN DEACYLASE SIRTUIN-5, MITOCHONDRIAL-RELATED"/>
    <property type="match status" value="1"/>
</dbReference>
<dbReference type="InterPro" id="IPR026590">
    <property type="entry name" value="Ssirtuin_cat_dom"/>
</dbReference>
<dbReference type="AlphaFoldDB" id="A0A7J6RU45"/>
<dbReference type="GO" id="GO:0070403">
    <property type="term" value="F:NAD+ binding"/>
    <property type="evidence" value="ECO:0007669"/>
    <property type="project" value="InterPro"/>
</dbReference>
<proteinExistence type="predicted"/>
<dbReference type="PANTHER" id="PTHR11085:SF10">
    <property type="entry name" value="NAD-DEPENDENT PROTEIN DEACYLASE SIRTUIN-5, MITOCHONDRIAL-RELATED"/>
    <property type="match status" value="1"/>
</dbReference>
<name>A0A7J6RU45_PEROL</name>
<feature type="non-terminal residue" evidence="5">
    <location>
        <position position="1"/>
    </location>
</feature>
<evidence type="ECO:0000256" key="2">
    <source>
        <dbReference type="ARBA" id="ARBA00023027"/>
    </source>
</evidence>